<proteinExistence type="predicted"/>
<dbReference type="Proteomes" id="UP000381693">
    <property type="component" value="Unassembled WGS sequence"/>
</dbReference>
<protein>
    <submittedName>
        <fullName evidence="1">Uncharacterized protein</fullName>
    </submittedName>
</protein>
<keyword evidence="2" id="KW-1185">Reference proteome</keyword>
<evidence type="ECO:0000313" key="1">
    <source>
        <dbReference type="EMBL" id="VVM07504.1"/>
    </source>
</evidence>
<comment type="caution">
    <text evidence="1">The sequence shown here is derived from an EMBL/GenBank/DDBJ whole genome shotgun (WGS) entry which is preliminary data.</text>
</comment>
<reference evidence="1" key="1">
    <citation type="submission" date="2019-09" db="EMBL/GenBank/DDBJ databases">
        <authorList>
            <person name="Cremers G."/>
        </authorList>
    </citation>
    <scope>NUCLEOTIDE SEQUENCE [LARGE SCALE GENOMIC DNA]</scope>
    <source>
        <strain evidence="1">3B</strain>
    </source>
</reference>
<gene>
    <name evidence="1" type="ORF">MAMC_01661</name>
</gene>
<organism evidence="1 2">
    <name type="scientific">Methylacidimicrobium cyclopophantes</name>
    <dbReference type="NCBI Taxonomy" id="1041766"/>
    <lineage>
        <taxon>Bacteria</taxon>
        <taxon>Pseudomonadati</taxon>
        <taxon>Verrucomicrobiota</taxon>
        <taxon>Methylacidimicrobium</taxon>
    </lineage>
</organism>
<accession>A0A5E6ME71</accession>
<dbReference type="EMBL" id="CABFUZ020000173">
    <property type="protein sequence ID" value="VVM07504.1"/>
    <property type="molecule type" value="Genomic_DNA"/>
</dbReference>
<sequence>MVFIGCACHNVGIRLQELRTRPGCKIKRSFLARESYRVNKEVKTRSLANLTRMPEEVGEAVRAILLGKNLVVELVLRGSEVS</sequence>
<name>A0A5E6ME71_9BACT</name>
<dbReference type="AlphaFoldDB" id="A0A5E6ME71"/>
<evidence type="ECO:0000313" key="2">
    <source>
        <dbReference type="Proteomes" id="UP000381693"/>
    </source>
</evidence>